<feature type="domain" description="Insertion element IS402-like" evidence="2">
    <location>
        <begin position="1"/>
        <end position="73"/>
    </location>
</feature>
<dbReference type="NCBIfam" id="NF033580">
    <property type="entry name" value="transpos_IS5_3"/>
    <property type="match status" value="1"/>
</dbReference>
<protein>
    <submittedName>
        <fullName evidence="3">IS5 family transposase</fullName>
    </submittedName>
</protein>
<evidence type="ECO:0000313" key="3">
    <source>
        <dbReference type="EMBL" id="MFC3982707.1"/>
    </source>
</evidence>
<dbReference type="RefSeq" id="WP_386191615.1">
    <property type="nucleotide sequence ID" value="NZ_JBHSBC010000021.1"/>
</dbReference>
<feature type="domain" description="Transposase IS4-like" evidence="1">
    <location>
        <begin position="90"/>
        <end position="209"/>
    </location>
</feature>
<proteinExistence type="predicted"/>
<dbReference type="EMBL" id="JBHSBC010000021">
    <property type="protein sequence ID" value="MFC3982707.1"/>
    <property type="molecule type" value="Genomic_DNA"/>
</dbReference>
<dbReference type="InterPro" id="IPR002559">
    <property type="entry name" value="Transposase_11"/>
</dbReference>
<reference evidence="4" key="1">
    <citation type="journal article" date="2019" name="Int. J. Syst. Evol. Microbiol.">
        <title>The Global Catalogue of Microorganisms (GCM) 10K type strain sequencing project: providing services to taxonomists for standard genome sequencing and annotation.</title>
        <authorList>
            <consortium name="The Broad Institute Genomics Platform"/>
            <consortium name="The Broad Institute Genome Sequencing Center for Infectious Disease"/>
            <person name="Wu L."/>
            <person name="Ma J."/>
        </authorList>
    </citation>
    <scope>NUCLEOTIDE SEQUENCE [LARGE SCALE GENOMIC DNA]</scope>
    <source>
        <strain evidence="4">TBRC 7912</strain>
    </source>
</reference>
<keyword evidence="4" id="KW-1185">Reference proteome</keyword>
<dbReference type="Pfam" id="PF13340">
    <property type="entry name" value="DUF4096"/>
    <property type="match status" value="1"/>
</dbReference>
<name>A0ABV8F227_9ACTN</name>
<accession>A0ABV8F227</accession>
<dbReference type="PANTHER" id="PTHR30007:SF0">
    <property type="entry name" value="TRANSPOSASE"/>
    <property type="match status" value="1"/>
</dbReference>
<gene>
    <name evidence="3" type="ORF">ACFOYY_21380</name>
</gene>
<dbReference type="PANTHER" id="PTHR30007">
    <property type="entry name" value="PHP DOMAIN PROTEIN"/>
    <property type="match status" value="1"/>
</dbReference>
<evidence type="ECO:0000259" key="2">
    <source>
        <dbReference type="Pfam" id="PF13340"/>
    </source>
</evidence>
<dbReference type="InterPro" id="IPR025161">
    <property type="entry name" value="IS402-like_dom"/>
</dbReference>
<evidence type="ECO:0000259" key="1">
    <source>
        <dbReference type="Pfam" id="PF01609"/>
    </source>
</evidence>
<evidence type="ECO:0000313" key="4">
    <source>
        <dbReference type="Proteomes" id="UP001595698"/>
    </source>
</evidence>
<comment type="caution">
    <text evidence="3">The sequence shown here is derived from an EMBL/GenBank/DDBJ whole genome shotgun (WGS) entry which is preliminary data.</text>
</comment>
<sequence length="269" mass="30695">MTDEQWALIEPLLPAPHWDGRKEKHPRREIVDAIVYVVRTGCAWRQLPVDFPPWQTVYWHFVRWEDQGVTQKVLDVLRRRIRKRAGRDPEPSAAVVDSQSVKGADTVGVGARGYDANKRVNGRKRFVATDILGLLLAVIVRPAGVQDRAGATTLLLGLYLTGSCRVVFADQGFAGRLVAWARRVLCIVVHIVAKPADQRGFQVHPKRWVVKRALVWLMLHRRLVRDYERSLPISEAMVRWAAISTLLRRATQDHPAQRPGPRPLEWVVR</sequence>
<dbReference type="Pfam" id="PF01609">
    <property type="entry name" value="DDE_Tnp_1"/>
    <property type="match status" value="1"/>
</dbReference>
<organism evidence="3 4">
    <name type="scientific">Streptosporangium jomthongense</name>
    <dbReference type="NCBI Taxonomy" id="1193683"/>
    <lineage>
        <taxon>Bacteria</taxon>
        <taxon>Bacillati</taxon>
        <taxon>Actinomycetota</taxon>
        <taxon>Actinomycetes</taxon>
        <taxon>Streptosporangiales</taxon>
        <taxon>Streptosporangiaceae</taxon>
        <taxon>Streptosporangium</taxon>
    </lineage>
</organism>
<dbReference type="Proteomes" id="UP001595698">
    <property type="component" value="Unassembled WGS sequence"/>
</dbReference>